<dbReference type="InterPro" id="IPR007117">
    <property type="entry name" value="Expansin_CBD"/>
</dbReference>
<reference evidence="5 6" key="1">
    <citation type="submission" date="2017-11" db="EMBL/GenBank/DDBJ databases">
        <title>Complete genome sequence of Streptomyces lavendulae subsp. lavendulae CCM 3239 (formerly 'Streptomyces aureofaciens CCM 3239'), the producer of the angucycline-type antibiotic auricin.</title>
        <authorList>
            <person name="Busche T."/>
            <person name="Novakova R."/>
            <person name="Al'Dilaimi A."/>
            <person name="Homerova D."/>
            <person name="Feckova L."/>
            <person name="Rezuchova B."/>
            <person name="Mingyar E."/>
            <person name="Csolleiova D."/>
            <person name="Bekeova C."/>
            <person name="Winkler A."/>
            <person name="Sevcikova B."/>
            <person name="Kalinowski J."/>
            <person name="Kormanec J."/>
            <person name="Ruckert C."/>
        </authorList>
    </citation>
    <scope>NUCLEOTIDE SEQUENCE [LARGE SCALE GENOMIC DNA]</scope>
    <source>
        <strain evidence="5 6">CCM 3239</strain>
    </source>
</reference>
<dbReference type="InterPro" id="IPR036749">
    <property type="entry name" value="Expansin_CBD_sf"/>
</dbReference>
<dbReference type="Proteomes" id="UP000231791">
    <property type="component" value="Chromosome"/>
</dbReference>
<dbReference type="EMBL" id="CP024985">
    <property type="protein sequence ID" value="ATZ22130.1"/>
    <property type="molecule type" value="Genomic_DNA"/>
</dbReference>
<sequence length="155" mass="16581">MERSRRYEGPRWARSALRLAVAGVGVAAAITMVAAGPAAHATPAGGAVPQVAPKAGETPALDCFHVEIGSNATFFAVRPLLDVVGVAGLELREQGSTTWTRMRETWGDVFRLDSNRPLRAPFSLRLTNELGVTTTYINIIPANWTPEQSYCGTGT</sequence>
<dbReference type="PRINTS" id="PR00829">
    <property type="entry name" value="LOLP1ALLERGN"/>
</dbReference>
<evidence type="ECO:0000313" key="4">
    <source>
        <dbReference type="EMBL" id="ATZ22130.1"/>
    </source>
</evidence>
<proteinExistence type="predicted"/>
<evidence type="ECO:0000256" key="1">
    <source>
        <dbReference type="ARBA" id="ARBA00004613"/>
    </source>
</evidence>
<comment type="subcellular location">
    <subcellularLocation>
        <location evidence="1">Secreted</location>
    </subcellularLocation>
</comment>
<evidence type="ECO:0000256" key="2">
    <source>
        <dbReference type="ARBA" id="ARBA00022525"/>
    </source>
</evidence>
<keyword evidence="6" id="KW-1185">Reference proteome</keyword>
<evidence type="ECO:0000313" key="5">
    <source>
        <dbReference type="EMBL" id="ATZ29441.1"/>
    </source>
</evidence>
<dbReference type="KEGG" id="slx:SLAV_01000"/>
<name>A0A2K8PRS4_STRLA</name>
<accession>A0A2K8PRS4</accession>
<evidence type="ECO:0000259" key="3">
    <source>
        <dbReference type="PROSITE" id="PS50843"/>
    </source>
</evidence>
<dbReference type="KEGG" id="slx:SLAV_38390"/>
<dbReference type="InterPro" id="IPR005795">
    <property type="entry name" value="LolPI"/>
</dbReference>
<dbReference type="SUPFAM" id="SSF49590">
    <property type="entry name" value="PHL pollen allergen"/>
    <property type="match status" value="1"/>
</dbReference>
<dbReference type="Gene3D" id="2.60.40.760">
    <property type="entry name" value="Expansin, cellulose-binding-like domain"/>
    <property type="match status" value="1"/>
</dbReference>
<gene>
    <name evidence="4" type="ORF">SLAV_01000</name>
    <name evidence="5" type="ORF">SLAV_38390</name>
</gene>
<keyword evidence="2" id="KW-0964">Secreted</keyword>
<dbReference type="AlphaFoldDB" id="A0A2K8PRS4"/>
<protein>
    <submittedName>
        <fullName evidence="5">Pollen allergen</fullName>
    </submittedName>
</protein>
<dbReference type="PANTHER" id="PTHR31692">
    <property type="entry name" value="EXPANSIN-B3"/>
    <property type="match status" value="1"/>
</dbReference>
<dbReference type="GO" id="GO:0005576">
    <property type="term" value="C:extracellular region"/>
    <property type="evidence" value="ECO:0007669"/>
    <property type="project" value="UniProtKB-SubCell"/>
</dbReference>
<dbReference type="PROSITE" id="PS50843">
    <property type="entry name" value="EXPANSIN_CBD"/>
    <property type="match status" value="1"/>
</dbReference>
<organism evidence="5 6">
    <name type="scientific">Streptomyces lavendulae subsp. lavendulae</name>
    <dbReference type="NCBI Taxonomy" id="58340"/>
    <lineage>
        <taxon>Bacteria</taxon>
        <taxon>Bacillati</taxon>
        <taxon>Actinomycetota</taxon>
        <taxon>Actinomycetes</taxon>
        <taxon>Kitasatosporales</taxon>
        <taxon>Streptomycetaceae</taxon>
        <taxon>Streptomyces</taxon>
    </lineage>
</organism>
<dbReference type="EMBL" id="CP024985">
    <property type="protein sequence ID" value="ATZ29441.1"/>
    <property type="molecule type" value="Genomic_DNA"/>
</dbReference>
<dbReference type="PANTHER" id="PTHR31692:SF56">
    <property type="entry name" value="EXPANSIN-B2-RELATED"/>
    <property type="match status" value="1"/>
</dbReference>
<dbReference type="Pfam" id="PF01357">
    <property type="entry name" value="Expansin_C"/>
    <property type="match status" value="1"/>
</dbReference>
<evidence type="ECO:0000313" key="6">
    <source>
        <dbReference type="Proteomes" id="UP000231791"/>
    </source>
</evidence>
<feature type="domain" description="Expansin-like CBD" evidence="3">
    <location>
        <begin position="86"/>
        <end position="152"/>
    </location>
</feature>